<dbReference type="PANTHER" id="PTHR43877">
    <property type="entry name" value="AMINOALKYLPHOSPHONATE N-ACETYLTRANSFERASE-RELATED-RELATED"/>
    <property type="match status" value="1"/>
</dbReference>
<feature type="domain" description="N-acetyltransferase" evidence="3">
    <location>
        <begin position="52"/>
        <end position="182"/>
    </location>
</feature>
<reference evidence="4" key="1">
    <citation type="submission" date="2018-06" db="EMBL/GenBank/DDBJ databases">
        <authorList>
            <person name="Zhirakovskaya E."/>
        </authorList>
    </citation>
    <scope>NUCLEOTIDE SEQUENCE</scope>
</reference>
<dbReference type="PROSITE" id="PS51186">
    <property type="entry name" value="GNAT"/>
    <property type="match status" value="1"/>
</dbReference>
<dbReference type="SUPFAM" id="SSF55729">
    <property type="entry name" value="Acyl-CoA N-acyltransferases (Nat)"/>
    <property type="match status" value="1"/>
</dbReference>
<dbReference type="GO" id="GO:0016747">
    <property type="term" value="F:acyltransferase activity, transferring groups other than amino-acyl groups"/>
    <property type="evidence" value="ECO:0007669"/>
    <property type="project" value="InterPro"/>
</dbReference>
<feature type="non-terminal residue" evidence="4">
    <location>
        <position position="1"/>
    </location>
</feature>
<dbReference type="InterPro" id="IPR050832">
    <property type="entry name" value="Bact_Acetyltransf"/>
</dbReference>
<protein>
    <recommendedName>
        <fullName evidence="3">N-acetyltransferase domain-containing protein</fullName>
    </recommendedName>
</protein>
<proteinExistence type="predicted"/>
<keyword evidence="1" id="KW-0808">Transferase</keyword>
<evidence type="ECO:0000259" key="3">
    <source>
        <dbReference type="PROSITE" id="PS51186"/>
    </source>
</evidence>
<gene>
    <name evidence="4" type="ORF">MNBD_ACTINO02-1456</name>
</gene>
<accession>A0A3B0SSI7</accession>
<dbReference type="EMBL" id="UOEK01000163">
    <property type="protein sequence ID" value="VAV99423.1"/>
    <property type="molecule type" value="Genomic_DNA"/>
</dbReference>
<sequence>WLREHSIRPTVRLTSELPPDVDETLRSRGWALGGPTLVMVRDIGEPVEVPGLKIMDYPNHAWFSHVRIVAGIPENLEGGWRGILSRAPRPRGFAISSEDPIVAAGVGFISGEWLGLFQLGVMPIARREGWGRKTVDALTSWGVEKGATRVLLQVAADNSRALPLYRRMGFTTEYEYWYRSIG</sequence>
<organism evidence="4">
    <name type="scientific">hydrothermal vent metagenome</name>
    <dbReference type="NCBI Taxonomy" id="652676"/>
    <lineage>
        <taxon>unclassified sequences</taxon>
        <taxon>metagenomes</taxon>
        <taxon>ecological metagenomes</taxon>
    </lineage>
</organism>
<evidence type="ECO:0000256" key="2">
    <source>
        <dbReference type="ARBA" id="ARBA00023315"/>
    </source>
</evidence>
<dbReference type="Pfam" id="PF24553">
    <property type="entry name" value="Rv0428c_C"/>
    <property type="match status" value="1"/>
</dbReference>
<dbReference type="InterPro" id="IPR056935">
    <property type="entry name" value="Rv0428c-like_C"/>
</dbReference>
<dbReference type="Gene3D" id="3.40.630.30">
    <property type="match status" value="1"/>
</dbReference>
<evidence type="ECO:0000313" key="4">
    <source>
        <dbReference type="EMBL" id="VAV99423.1"/>
    </source>
</evidence>
<dbReference type="InterPro" id="IPR000182">
    <property type="entry name" value="GNAT_dom"/>
</dbReference>
<keyword evidence="2" id="KW-0012">Acyltransferase</keyword>
<evidence type="ECO:0000256" key="1">
    <source>
        <dbReference type="ARBA" id="ARBA00022679"/>
    </source>
</evidence>
<name>A0A3B0SSI7_9ZZZZ</name>
<dbReference type="AlphaFoldDB" id="A0A3B0SSI7"/>
<dbReference type="InterPro" id="IPR016181">
    <property type="entry name" value="Acyl_CoA_acyltransferase"/>
</dbReference>